<organism evidence="3 4">
    <name type="scientific">Nitrococcus mobilis Nb-231</name>
    <dbReference type="NCBI Taxonomy" id="314278"/>
    <lineage>
        <taxon>Bacteria</taxon>
        <taxon>Pseudomonadati</taxon>
        <taxon>Pseudomonadota</taxon>
        <taxon>Gammaproteobacteria</taxon>
        <taxon>Chromatiales</taxon>
        <taxon>Ectothiorhodospiraceae</taxon>
        <taxon>Nitrococcus</taxon>
    </lineage>
</organism>
<evidence type="ECO:0000256" key="1">
    <source>
        <dbReference type="PROSITE-ProRule" id="PRU00169"/>
    </source>
</evidence>
<keyword evidence="4" id="KW-1185">Reference proteome</keyword>
<dbReference type="SUPFAM" id="SSF52172">
    <property type="entry name" value="CheY-like"/>
    <property type="match status" value="1"/>
</dbReference>
<feature type="modified residue" description="4-aspartylphosphate" evidence="1">
    <location>
        <position position="9"/>
    </location>
</feature>
<dbReference type="STRING" id="314278.NB231_02093"/>
<comment type="caution">
    <text evidence="3">The sequence shown here is derived from an EMBL/GenBank/DDBJ whole genome shotgun (WGS) entry which is preliminary data.</text>
</comment>
<dbReference type="InterPro" id="IPR011006">
    <property type="entry name" value="CheY-like_superfamily"/>
</dbReference>
<reference evidence="3 4" key="1">
    <citation type="submission" date="2006-02" db="EMBL/GenBank/DDBJ databases">
        <authorList>
            <person name="Waterbury J."/>
            <person name="Ferriera S."/>
            <person name="Johnson J."/>
            <person name="Kravitz S."/>
            <person name="Halpern A."/>
            <person name="Remington K."/>
            <person name="Beeson K."/>
            <person name="Tran B."/>
            <person name="Rogers Y.-H."/>
            <person name="Friedman R."/>
            <person name="Venter J.C."/>
        </authorList>
    </citation>
    <scope>NUCLEOTIDE SEQUENCE [LARGE SCALE GENOMIC DNA]</scope>
    <source>
        <strain evidence="3 4">Nb-231</strain>
    </source>
</reference>
<dbReference type="GO" id="GO:0000160">
    <property type="term" value="P:phosphorelay signal transduction system"/>
    <property type="evidence" value="ECO:0007669"/>
    <property type="project" value="InterPro"/>
</dbReference>
<keyword evidence="1" id="KW-0597">Phosphoprotein</keyword>
<dbReference type="eggNOG" id="COG0745">
    <property type="taxonomic scope" value="Bacteria"/>
</dbReference>
<dbReference type="Proteomes" id="UP000003374">
    <property type="component" value="Unassembled WGS sequence"/>
</dbReference>
<name>A4BUF5_9GAMM</name>
<dbReference type="AlphaFoldDB" id="A4BUF5"/>
<dbReference type="HOGENOM" id="CLU_2343836_0_0_6"/>
<evidence type="ECO:0000259" key="2">
    <source>
        <dbReference type="PROSITE" id="PS50110"/>
    </source>
</evidence>
<proteinExistence type="predicted"/>
<accession>A4BUF5</accession>
<protein>
    <submittedName>
        <fullName evidence="3">CheY-like receiver protein</fullName>
    </submittedName>
</protein>
<evidence type="ECO:0000313" key="3">
    <source>
        <dbReference type="EMBL" id="EAR20669.1"/>
    </source>
</evidence>
<dbReference type="PROSITE" id="PS50110">
    <property type="entry name" value="RESPONSE_REGULATORY"/>
    <property type="match status" value="1"/>
</dbReference>
<feature type="domain" description="Response regulatory" evidence="2">
    <location>
        <begin position="1"/>
        <end position="76"/>
    </location>
</feature>
<sequence>MEGDLLITDRNMSGMTGLELLEEVHSDPVLATLPVLMVTAEAKREQIIAAAQAAFNGYIAWSRLPIFARCRSIARRGSAGENAYATSTGSSAGMVRR</sequence>
<dbReference type="InterPro" id="IPR001789">
    <property type="entry name" value="Sig_transdc_resp-reg_receiver"/>
</dbReference>
<dbReference type="EMBL" id="AAOF01000018">
    <property type="protein sequence ID" value="EAR20669.1"/>
    <property type="molecule type" value="Genomic_DNA"/>
</dbReference>
<evidence type="ECO:0000313" key="4">
    <source>
        <dbReference type="Proteomes" id="UP000003374"/>
    </source>
</evidence>
<dbReference type="Pfam" id="PF00072">
    <property type="entry name" value="Response_reg"/>
    <property type="match status" value="1"/>
</dbReference>
<gene>
    <name evidence="3" type="ORF">NB231_02093</name>
</gene>
<dbReference type="Gene3D" id="3.40.50.2300">
    <property type="match status" value="1"/>
</dbReference>